<dbReference type="InterPro" id="IPR010718">
    <property type="entry name" value="DUF1294"/>
</dbReference>
<dbReference type="Proteomes" id="UP000242949">
    <property type="component" value="Unassembled WGS sequence"/>
</dbReference>
<dbReference type="RefSeq" id="WP_090794026.1">
    <property type="nucleotide sequence ID" value="NZ_FMYI01000003.1"/>
</dbReference>
<feature type="transmembrane region" description="Helical" evidence="1">
    <location>
        <begin position="65"/>
        <end position="83"/>
    </location>
</feature>
<keyword evidence="1" id="KW-0472">Membrane</keyword>
<feature type="transmembrane region" description="Helical" evidence="1">
    <location>
        <begin position="40"/>
        <end position="58"/>
    </location>
</feature>
<organism evidence="2 3">
    <name type="scientific">Pelagirhabdus alkalitolerans</name>
    <dbReference type="NCBI Taxonomy" id="1612202"/>
    <lineage>
        <taxon>Bacteria</taxon>
        <taxon>Bacillati</taxon>
        <taxon>Bacillota</taxon>
        <taxon>Bacilli</taxon>
        <taxon>Bacillales</taxon>
        <taxon>Bacillaceae</taxon>
        <taxon>Pelagirhabdus</taxon>
    </lineage>
</organism>
<name>A0A1G6HKW2_9BACI</name>
<keyword evidence="1" id="KW-1133">Transmembrane helix</keyword>
<evidence type="ECO:0000313" key="3">
    <source>
        <dbReference type="Proteomes" id="UP000242949"/>
    </source>
</evidence>
<feature type="transmembrane region" description="Helical" evidence="1">
    <location>
        <begin position="5"/>
        <end position="20"/>
    </location>
</feature>
<dbReference type="EMBL" id="FMYI01000003">
    <property type="protein sequence ID" value="SDB94889.1"/>
    <property type="molecule type" value="Genomic_DNA"/>
</dbReference>
<evidence type="ECO:0000256" key="1">
    <source>
        <dbReference type="SAM" id="Phobius"/>
    </source>
</evidence>
<accession>A0A1G6HKW2</accession>
<dbReference type="OrthoDB" id="1698854at2"/>
<sequence length="89" mass="10122">MSLQLVTYLIVVNVIGLWIMKTDKKRAAKRQWRLSEKSIWSISLVGGAFGVFCGMKLFRHKTKHATFRFGIPALIILQLVLLTKMGGFL</sequence>
<evidence type="ECO:0008006" key="4">
    <source>
        <dbReference type="Google" id="ProtNLM"/>
    </source>
</evidence>
<dbReference type="STRING" id="1612202.SAMN05421734_10392"/>
<protein>
    <recommendedName>
        <fullName evidence="4">DUF1294 domain-containing protein</fullName>
    </recommendedName>
</protein>
<gene>
    <name evidence="2" type="ORF">SAMN05421734_10392</name>
</gene>
<dbReference type="Pfam" id="PF06961">
    <property type="entry name" value="DUF1294"/>
    <property type="match status" value="1"/>
</dbReference>
<dbReference type="AlphaFoldDB" id="A0A1G6HKW2"/>
<evidence type="ECO:0000313" key="2">
    <source>
        <dbReference type="EMBL" id="SDB94889.1"/>
    </source>
</evidence>
<keyword evidence="1" id="KW-0812">Transmembrane</keyword>
<proteinExistence type="predicted"/>
<reference evidence="3" key="1">
    <citation type="submission" date="2016-09" db="EMBL/GenBank/DDBJ databases">
        <authorList>
            <person name="Varghese N."/>
            <person name="Submissions S."/>
        </authorList>
    </citation>
    <scope>NUCLEOTIDE SEQUENCE [LARGE SCALE GENOMIC DNA]</scope>
    <source>
        <strain evidence="3">S5</strain>
    </source>
</reference>
<keyword evidence="3" id="KW-1185">Reference proteome</keyword>